<accession>A0ABY6E5R7</accession>
<evidence type="ECO:0000313" key="4">
    <source>
        <dbReference type="EMBL" id="UXY21914.1"/>
    </source>
</evidence>
<dbReference type="Pfam" id="PF13250">
    <property type="entry name" value="SNIPE"/>
    <property type="match status" value="1"/>
</dbReference>
<dbReference type="RefSeq" id="WP_263232057.1">
    <property type="nucleotide sequence ID" value="NZ_CP106793.1"/>
</dbReference>
<organism evidence="4 5">
    <name type="scientific">Streptomyces cynarae</name>
    <dbReference type="NCBI Taxonomy" id="2981134"/>
    <lineage>
        <taxon>Bacteria</taxon>
        <taxon>Bacillati</taxon>
        <taxon>Actinomycetota</taxon>
        <taxon>Actinomycetes</taxon>
        <taxon>Kitasatosporales</taxon>
        <taxon>Streptomycetaceae</taxon>
        <taxon>Streptomyces</taxon>
    </lineage>
</organism>
<sequence>MSAVGVSADATPMPGQAADVHGALTAPPGPTYADLVVGAESSALPQVPIPPARRGGLFGRRRRDETQEIEQLRAWVARTQGMDAVQVLDALRLAREETAALREAAEADAEQIRQSAREEVKKQKEEAKKASKDAELARKETERIRQETYQAGNRLAELQAQVVTTDETAMLQQVGIYAYRHQLQDAIAYRSQLETLQAHIKALARTDQAVLAAQDWTVNGSASAGRKMVRDFSKLMLRAYNAEADYAVRSMRPHRLNSLIDRLYKSRETIAKLGATMNIRISDAYHDARVRELQLTADFLQKKEEEKEAQREVRAREKEEAAAQRELEREREKLQKELSHYQAALERLRERGDTDAVAEMEVRLAEIEESLSSVEARAANVRAGYVYVISNIGAFGERMVKIGMTRRLEPLERVYELSGASVPFRFDVHALIFSKDAVGLEFQLHQEFADHRVNRVNTRKEFFRVTPADVRDALQRYAGQHLVEFTEEPQALEWRASQPG</sequence>
<feature type="region of interest" description="Disordered" evidence="2">
    <location>
        <begin position="1"/>
        <end position="25"/>
    </location>
</feature>
<feature type="coiled-coil region" evidence="1">
    <location>
        <begin position="290"/>
        <end position="377"/>
    </location>
</feature>
<dbReference type="EMBL" id="CP106793">
    <property type="protein sequence ID" value="UXY21914.1"/>
    <property type="molecule type" value="Genomic_DNA"/>
</dbReference>
<reference evidence="4" key="1">
    <citation type="submission" date="2022-10" db="EMBL/GenBank/DDBJ databases">
        <authorList>
            <person name="Mo P."/>
        </authorList>
    </citation>
    <scope>NUCLEOTIDE SEQUENCE</scope>
    <source>
        <strain evidence="4">HUAS 13-4</strain>
    </source>
</reference>
<dbReference type="Proteomes" id="UP001061298">
    <property type="component" value="Chromosome"/>
</dbReference>
<gene>
    <name evidence="4" type="ORF">N8I84_26850</name>
</gene>
<dbReference type="Pfam" id="PF13455">
    <property type="entry name" value="MUG113"/>
    <property type="match status" value="1"/>
</dbReference>
<name>A0ABY6E5R7_9ACTN</name>
<evidence type="ECO:0000256" key="2">
    <source>
        <dbReference type="SAM" id="MobiDB-lite"/>
    </source>
</evidence>
<dbReference type="SMART" id="SM00974">
    <property type="entry name" value="T5orf172"/>
    <property type="match status" value="1"/>
</dbReference>
<evidence type="ECO:0000313" key="5">
    <source>
        <dbReference type="Proteomes" id="UP001061298"/>
    </source>
</evidence>
<feature type="region of interest" description="Disordered" evidence="2">
    <location>
        <begin position="112"/>
        <end position="139"/>
    </location>
</feature>
<evidence type="ECO:0000256" key="1">
    <source>
        <dbReference type="SAM" id="Coils"/>
    </source>
</evidence>
<evidence type="ECO:0000259" key="3">
    <source>
        <dbReference type="SMART" id="SM00974"/>
    </source>
</evidence>
<feature type="domain" description="Bacteriophage T5 Orf172 DNA-binding" evidence="3">
    <location>
        <begin position="394"/>
        <end position="477"/>
    </location>
</feature>
<feature type="compositionally biased region" description="Basic and acidic residues" evidence="2">
    <location>
        <begin position="115"/>
        <end position="139"/>
    </location>
</feature>
<keyword evidence="5" id="KW-1185">Reference proteome</keyword>
<protein>
    <submittedName>
        <fullName evidence="4">DUF4041 domain-containing protein</fullName>
    </submittedName>
</protein>
<dbReference type="InterPro" id="IPR018306">
    <property type="entry name" value="Phage_T5_Orf172_DNA-bd"/>
</dbReference>
<keyword evidence="1" id="KW-0175">Coiled coil</keyword>
<dbReference type="InterPro" id="IPR025280">
    <property type="entry name" value="SNIPE"/>
</dbReference>
<proteinExistence type="predicted"/>